<feature type="transmembrane region" description="Helical" evidence="1">
    <location>
        <begin position="26"/>
        <end position="48"/>
    </location>
</feature>
<reference evidence="2 3" key="1">
    <citation type="submission" date="2016-11" db="EMBL/GenBank/DDBJ databases">
        <authorList>
            <person name="Jaros S."/>
            <person name="Januszkiewicz K."/>
            <person name="Wedrychowicz H."/>
        </authorList>
    </citation>
    <scope>NUCLEOTIDE SEQUENCE [LARGE SCALE GENOMIC DNA]</scope>
    <source>
        <strain evidence="2 3">CGMCC 1.8863</strain>
    </source>
</reference>
<proteinExistence type="predicted"/>
<dbReference type="AlphaFoldDB" id="A0A1M6KI89"/>
<keyword evidence="1" id="KW-0812">Transmembrane</keyword>
<sequence>MIEIFIGWILCSFAIGYLGTTKKIGFVLALILSLLLSPIVGLIIVLLSKKKSRYPFEKNSRIKS</sequence>
<dbReference type="EMBL" id="FQYX01000026">
    <property type="protein sequence ID" value="SHJ58652.1"/>
    <property type="molecule type" value="Genomic_DNA"/>
</dbReference>
<organism evidence="2 3">
    <name type="scientific">Arenibacter nanhaiticus</name>
    <dbReference type="NCBI Taxonomy" id="558155"/>
    <lineage>
        <taxon>Bacteria</taxon>
        <taxon>Pseudomonadati</taxon>
        <taxon>Bacteroidota</taxon>
        <taxon>Flavobacteriia</taxon>
        <taxon>Flavobacteriales</taxon>
        <taxon>Flavobacteriaceae</taxon>
        <taxon>Arenibacter</taxon>
    </lineage>
</organism>
<keyword evidence="1" id="KW-1133">Transmembrane helix</keyword>
<dbReference type="Proteomes" id="UP000184231">
    <property type="component" value="Unassembled WGS sequence"/>
</dbReference>
<evidence type="ECO:0000313" key="3">
    <source>
        <dbReference type="Proteomes" id="UP000184231"/>
    </source>
</evidence>
<keyword evidence="3" id="KW-1185">Reference proteome</keyword>
<gene>
    <name evidence="2" type="ORF">SAMN04487911_12612</name>
</gene>
<evidence type="ECO:0000256" key="1">
    <source>
        <dbReference type="SAM" id="Phobius"/>
    </source>
</evidence>
<keyword evidence="1" id="KW-0472">Membrane</keyword>
<name>A0A1M6KI89_9FLAO</name>
<protein>
    <submittedName>
        <fullName evidence="2">Uncharacterized protein</fullName>
    </submittedName>
</protein>
<accession>A0A1M6KI89</accession>
<evidence type="ECO:0000313" key="2">
    <source>
        <dbReference type="EMBL" id="SHJ58652.1"/>
    </source>
</evidence>